<evidence type="ECO:0000256" key="8">
    <source>
        <dbReference type="SAM" id="MobiDB-lite"/>
    </source>
</evidence>
<dbReference type="InterPro" id="IPR036691">
    <property type="entry name" value="Endo/exonu/phosph_ase_sf"/>
</dbReference>
<dbReference type="PROSITE" id="PS51435">
    <property type="entry name" value="AP_NUCLEASE_F1_4"/>
    <property type="match status" value="1"/>
</dbReference>
<evidence type="ECO:0000256" key="7">
    <source>
        <dbReference type="PIRSR" id="PIRSR604808-3"/>
    </source>
</evidence>
<feature type="binding site" evidence="6">
    <location>
        <position position="63"/>
    </location>
    <ligand>
        <name>Mg(2+)</name>
        <dbReference type="ChEBI" id="CHEBI:18420"/>
        <label>1</label>
    </ligand>
</feature>
<evidence type="ECO:0000256" key="4">
    <source>
        <dbReference type="ARBA" id="ARBA00022842"/>
    </source>
</evidence>
<feature type="active site" evidence="5">
    <location>
        <position position="169"/>
    </location>
</feature>
<comment type="cofactor">
    <cofactor evidence="6">
        <name>Mg(2+)</name>
        <dbReference type="ChEBI" id="CHEBI:18420"/>
    </cofactor>
    <cofactor evidence="6">
        <name>Mn(2+)</name>
        <dbReference type="ChEBI" id="CHEBI:29035"/>
    </cofactor>
    <text evidence="6">Probably binds two magnesium or manganese ions per subunit.</text>
</comment>
<evidence type="ECO:0000313" key="11">
    <source>
        <dbReference type="Proteomes" id="UP001152885"/>
    </source>
</evidence>
<name>A0A9W4TSA8_9ASCO</name>
<feature type="binding site" evidence="6">
    <location>
        <position position="342"/>
    </location>
    <ligand>
        <name>Mg(2+)</name>
        <dbReference type="ChEBI" id="CHEBI:18420"/>
        <label>1</label>
    </ligand>
</feature>
<proteinExistence type="inferred from homology"/>
<dbReference type="GO" id="GO:0005634">
    <property type="term" value="C:nucleus"/>
    <property type="evidence" value="ECO:0007669"/>
    <property type="project" value="TreeGrafter"/>
</dbReference>
<feature type="active site" description="Proton donor/acceptor" evidence="5">
    <location>
        <position position="210"/>
    </location>
</feature>
<feature type="binding site" evidence="6">
    <location>
        <position position="212"/>
    </location>
    <ligand>
        <name>Mg(2+)</name>
        <dbReference type="ChEBI" id="CHEBI:18420"/>
        <label>2</label>
    </ligand>
</feature>
<dbReference type="GO" id="GO:0003906">
    <property type="term" value="F:DNA-(apurinic or apyrimidinic site) endonuclease activity"/>
    <property type="evidence" value="ECO:0007669"/>
    <property type="project" value="TreeGrafter"/>
</dbReference>
<evidence type="ECO:0000313" key="10">
    <source>
        <dbReference type="EMBL" id="CAI5757346.1"/>
    </source>
</evidence>
<feature type="site" description="Transition state stabilizer" evidence="7">
    <location>
        <position position="212"/>
    </location>
</feature>
<evidence type="ECO:0000256" key="5">
    <source>
        <dbReference type="PIRSR" id="PIRSR604808-1"/>
    </source>
</evidence>
<feature type="active site" description="Proton acceptor" evidence="5">
    <location>
        <position position="343"/>
    </location>
</feature>
<dbReference type="PANTHER" id="PTHR22748:SF4">
    <property type="entry name" value="DNA-(APURINIC OR APYRIMIDINIC SITE) ENDONUCLEASE 2"/>
    <property type="match status" value="1"/>
</dbReference>
<dbReference type="InterPro" id="IPR005135">
    <property type="entry name" value="Endo/exonuclease/phosphatase"/>
</dbReference>
<evidence type="ECO:0000256" key="6">
    <source>
        <dbReference type="PIRSR" id="PIRSR604808-2"/>
    </source>
</evidence>
<dbReference type="PANTHER" id="PTHR22748">
    <property type="entry name" value="AP ENDONUCLEASE"/>
    <property type="match status" value="1"/>
</dbReference>
<feature type="binding site" evidence="6">
    <location>
        <position position="27"/>
    </location>
    <ligand>
        <name>Mg(2+)</name>
        <dbReference type="ChEBI" id="CHEBI:18420"/>
        <label>1</label>
    </ligand>
</feature>
<evidence type="ECO:0000256" key="2">
    <source>
        <dbReference type="ARBA" id="ARBA00022723"/>
    </source>
</evidence>
<feature type="domain" description="Endonuclease/exonuclease/phosphatase" evidence="9">
    <location>
        <begin position="24"/>
        <end position="343"/>
    </location>
</feature>
<dbReference type="GO" id="GO:0006284">
    <property type="term" value="P:base-excision repair"/>
    <property type="evidence" value="ECO:0007669"/>
    <property type="project" value="TreeGrafter"/>
</dbReference>
<feature type="compositionally biased region" description="Polar residues" evidence="8">
    <location>
        <begin position="390"/>
        <end position="408"/>
    </location>
</feature>
<keyword evidence="2 6" id="KW-0479">Metal-binding</keyword>
<dbReference type="EMBL" id="CANTUO010000001">
    <property type="protein sequence ID" value="CAI5757346.1"/>
    <property type="molecule type" value="Genomic_DNA"/>
</dbReference>
<dbReference type="GO" id="GO:0008311">
    <property type="term" value="F:double-stranded DNA 3'-5' DNA exonuclease activity"/>
    <property type="evidence" value="ECO:0007669"/>
    <property type="project" value="TreeGrafter"/>
</dbReference>
<dbReference type="GO" id="GO:0046872">
    <property type="term" value="F:metal ion binding"/>
    <property type="evidence" value="ECO:0007669"/>
    <property type="project" value="UniProtKB-KW"/>
</dbReference>
<feature type="compositionally biased region" description="Basic residues" evidence="8">
    <location>
        <begin position="432"/>
        <end position="446"/>
    </location>
</feature>
<dbReference type="OrthoDB" id="391817at2759"/>
<comment type="similarity">
    <text evidence="1">Belongs to the DNA repair enzymes AP/ExoA family.</text>
</comment>
<sequence>MDEILSNVPLKSIKSKELGDTRFITFNVNGLKTLFNYHPWNKFNSDLNEIFKSLQSDIITLQELKLTESSLSSLKDIGHLKDYKSFISLPSLKKGYSGVGLFVKNNIGVIKAEEGITGHLANKKGVSYRANNGIGGYPNVLEEEGIYIDSQGRCVIIELVDNSIIFALYCPANSSGTEDGEEYRIRFLSLLLERCQNLYKLGKEVVVMGDINVAIDLIDSAEGIKGRLMSNLITQSDNNFEIINYEECCKFKESTPARKLMNKYVIRTLWQDISEKEEGEQFLYDTTRFIQGRRMKMYTVWNTIKNSRSINFGSRIDLILATEKLIGNVTHSDIMQNVQGSDHCPVYTDFKLKLEGPNENLPFEAKNHYKLNKTRDIMTLFGKKKDSTPSEDSNSNETTPIETETQEATPAESKSKEESIPIAPEPSSKPKLVYRSRKEPPKKKQKVLNIQEFYSK</sequence>
<reference evidence="10" key="1">
    <citation type="submission" date="2022-12" db="EMBL/GenBank/DDBJ databases">
        <authorList>
            <person name="Brejova B."/>
        </authorList>
    </citation>
    <scope>NUCLEOTIDE SEQUENCE</scope>
</reference>
<dbReference type="Gene3D" id="3.60.10.10">
    <property type="entry name" value="Endonuclease/exonuclease/phosphatase"/>
    <property type="match status" value="1"/>
</dbReference>
<keyword evidence="6" id="KW-0464">Manganese</keyword>
<feature type="region of interest" description="Disordered" evidence="8">
    <location>
        <begin position="382"/>
        <end position="456"/>
    </location>
</feature>
<keyword evidence="3" id="KW-0378">Hydrolase</keyword>
<comment type="caution">
    <text evidence="10">The sequence shown here is derived from an EMBL/GenBank/DDBJ whole genome shotgun (WGS) entry which is preliminary data.</text>
</comment>
<gene>
    <name evidence="10" type="ORF">CANVERA_P1860</name>
</gene>
<organism evidence="10 11">
    <name type="scientific">Candida verbasci</name>
    <dbReference type="NCBI Taxonomy" id="1227364"/>
    <lineage>
        <taxon>Eukaryota</taxon>
        <taxon>Fungi</taxon>
        <taxon>Dikarya</taxon>
        <taxon>Ascomycota</taxon>
        <taxon>Saccharomycotina</taxon>
        <taxon>Pichiomycetes</taxon>
        <taxon>Debaryomycetaceae</taxon>
        <taxon>Candida/Lodderomyces clade</taxon>
        <taxon>Candida</taxon>
    </lineage>
</organism>
<evidence type="ECO:0000259" key="9">
    <source>
        <dbReference type="Pfam" id="PF03372"/>
    </source>
</evidence>
<feature type="binding site" evidence="6">
    <location>
        <position position="343"/>
    </location>
    <ligand>
        <name>Mg(2+)</name>
        <dbReference type="ChEBI" id="CHEBI:18420"/>
        <label>1</label>
    </ligand>
</feature>
<dbReference type="InterPro" id="IPR004808">
    <property type="entry name" value="AP_endonuc_1"/>
</dbReference>
<feature type="site" description="Important for catalytic activity" evidence="7">
    <location>
        <position position="317"/>
    </location>
</feature>
<dbReference type="SUPFAM" id="SSF56219">
    <property type="entry name" value="DNase I-like"/>
    <property type="match status" value="1"/>
</dbReference>
<dbReference type="Proteomes" id="UP001152885">
    <property type="component" value="Unassembled WGS sequence"/>
</dbReference>
<keyword evidence="4 6" id="KW-0460">Magnesium</keyword>
<protein>
    <recommendedName>
        <fullName evidence="9">Endonuclease/exonuclease/phosphatase domain-containing protein</fullName>
    </recommendedName>
</protein>
<dbReference type="Pfam" id="PF03372">
    <property type="entry name" value="Exo_endo_phos"/>
    <property type="match status" value="1"/>
</dbReference>
<dbReference type="GO" id="GO:0008081">
    <property type="term" value="F:phosphoric diester hydrolase activity"/>
    <property type="evidence" value="ECO:0007669"/>
    <property type="project" value="TreeGrafter"/>
</dbReference>
<evidence type="ECO:0000256" key="1">
    <source>
        <dbReference type="ARBA" id="ARBA00007092"/>
    </source>
</evidence>
<feature type="site" description="Interaction with DNA substrate" evidence="7">
    <location>
        <position position="343"/>
    </location>
</feature>
<evidence type="ECO:0000256" key="3">
    <source>
        <dbReference type="ARBA" id="ARBA00022801"/>
    </source>
</evidence>
<dbReference type="AlphaFoldDB" id="A0A9W4TSA8"/>
<feature type="binding site" evidence="6">
    <location>
        <position position="210"/>
    </location>
    <ligand>
        <name>Mg(2+)</name>
        <dbReference type="ChEBI" id="CHEBI:18420"/>
        <label>2</label>
    </ligand>
</feature>
<accession>A0A9W4TSA8</accession>
<keyword evidence="11" id="KW-1185">Reference proteome</keyword>